<dbReference type="PANTHER" id="PTHR46013:SF4">
    <property type="entry name" value="B-CELL RECEPTOR CD22-RELATED"/>
    <property type="match status" value="1"/>
</dbReference>
<dbReference type="AlphaFoldDB" id="Q4SYE1"/>
<dbReference type="HOGENOM" id="CLU_912022_0_0_1"/>
<dbReference type="InterPro" id="IPR036179">
    <property type="entry name" value="Ig-like_dom_sf"/>
</dbReference>
<evidence type="ECO:0000313" key="6">
    <source>
        <dbReference type="Ensembl" id="ENSTNIP00000008393.1"/>
    </source>
</evidence>
<dbReference type="CDD" id="cd00096">
    <property type="entry name" value="Ig"/>
    <property type="match status" value="1"/>
</dbReference>
<keyword evidence="2" id="KW-0472">Membrane</keyword>
<dbReference type="Pfam" id="PF13927">
    <property type="entry name" value="Ig_3"/>
    <property type="match status" value="1"/>
</dbReference>
<dbReference type="InterPro" id="IPR007110">
    <property type="entry name" value="Ig-like_dom"/>
</dbReference>
<reference evidence="5" key="2">
    <citation type="submission" date="2004-02" db="EMBL/GenBank/DDBJ databases">
        <authorList>
            <consortium name="Genoscope"/>
            <consortium name="Whitehead Institute Centre for Genome Research"/>
        </authorList>
    </citation>
    <scope>NUCLEOTIDE SEQUENCE</scope>
</reference>
<reference evidence="6" key="3">
    <citation type="submission" date="2025-05" db="UniProtKB">
        <authorList>
            <consortium name="Ensembl"/>
        </authorList>
    </citation>
    <scope>IDENTIFICATION</scope>
</reference>
<accession>Q4SYE1</accession>
<dbReference type="Gene3D" id="2.60.40.10">
    <property type="entry name" value="Immunoglobulins"/>
    <property type="match status" value="1"/>
</dbReference>
<keyword evidence="1" id="KW-0393">Immunoglobulin domain</keyword>
<keyword evidence="3" id="KW-0732">Signal</keyword>
<dbReference type="InterPro" id="IPR003599">
    <property type="entry name" value="Ig_sub"/>
</dbReference>
<proteinExistence type="predicted"/>
<dbReference type="SMART" id="SM00408">
    <property type="entry name" value="IGc2"/>
    <property type="match status" value="1"/>
</dbReference>
<evidence type="ECO:0000256" key="2">
    <source>
        <dbReference type="SAM" id="Phobius"/>
    </source>
</evidence>
<gene>
    <name evidence="5" type="ORF">GSTENG00010377001</name>
</gene>
<dbReference type="STRING" id="99883.ENSTNIP00000008393"/>
<feature type="domain" description="Ig-like" evidence="4">
    <location>
        <begin position="6"/>
        <end position="121"/>
    </location>
</feature>
<protein>
    <submittedName>
        <fullName evidence="5">(spotted green pufferfish) hypothetical protein</fullName>
    </submittedName>
    <submittedName>
        <fullName evidence="6">Si:ch211-79k12.1</fullName>
    </submittedName>
</protein>
<dbReference type="PROSITE" id="PS00290">
    <property type="entry name" value="IG_MHC"/>
    <property type="match status" value="1"/>
</dbReference>
<keyword evidence="7" id="KW-1185">Reference proteome</keyword>
<dbReference type="InterPro" id="IPR013783">
    <property type="entry name" value="Ig-like_fold"/>
</dbReference>
<feature type="chain" id="PRO_5014105193" evidence="3">
    <location>
        <begin position="20"/>
        <end position="300"/>
    </location>
</feature>
<dbReference type="InterPro" id="IPR003006">
    <property type="entry name" value="Ig/MHC_CS"/>
</dbReference>
<dbReference type="GeneTree" id="ENSGT00390000009726"/>
<reference evidence="5 7" key="1">
    <citation type="journal article" date="2004" name="Nature">
        <title>Genome duplication in the teleost fish Tetraodon nigroviridis reveals the early vertebrate proto-karyotype.</title>
        <authorList>
            <person name="Jaillon O."/>
            <person name="Aury J.-M."/>
            <person name="Brunet F."/>
            <person name="Petit J.-L."/>
            <person name="Stange-Thomann N."/>
            <person name="Mauceli E."/>
            <person name="Bouneau L."/>
            <person name="Fischer C."/>
            <person name="Ozouf-Costaz C."/>
            <person name="Bernot A."/>
            <person name="Nicaud S."/>
            <person name="Jaffe D."/>
            <person name="Fisher S."/>
            <person name="Lutfalla G."/>
            <person name="Dossat C."/>
            <person name="Segurens B."/>
            <person name="Dasilva C."/>
            <person name="Salanoubat M."/>
            <person name="Levy M."/>
            <person name="Boudet N."/>
            <person name="Castellano S."/>
            <person name="Anthouard V."/>
            <person name="Jubin C."/>
            <person name="Castelli V."/>
            <person name="Katinka M."/>
            <person name="Vacherie B."/>
            <person name="Biemont C."/>
            <person name="Skalli Z."/>
            <person name="Cattolico L."/>
            <person name="Poulain J."/>
            <person name="De Berardinis V."/>
            <person name="Cruaud C."/>
            <person name="Duprat S."/>
            <person name="Brottier P."/>
            <person name="Coutanceau J.-P."/>
            <person name="Gouzy J."/>
            <person name="Parra G."/>
            <person name="Lardier G."/>
            <person name="Chapple C."/>
            <person name="McKernan K.J."/>
            <person name="McEwan P."/>
            <person name="Bosak S."/>
            <person name="Kellis M."/>
            <person name="Volff J.-N."/>
            <person name="Guigo R."/>
            <person name="Zody M.C."/>
            <person name="Mesirov J."/>
            <person name="Lindblad-Toh K."/>
            <person name="Birren B."/>
            <person name="Nusbaum C."/>
            <person name="Kahn D."/>
            <person name="Robinson-Rechavi M."/>
            <person name="Laudet V."/>
            <person name="Schachter V."/>
            <person name="Quetier F."/>
            <person name="Saurin W."/>
            <person name="Scarpelli C."/>
            <person name="Wincker P."/>
            <person name="Lander E.S."/>
            <person name="Weissenbach J."/>
            <person name="Roest Crollius H."/>
        </authorList>
    </citation>
    <scope>NUCLEOTIDE SEQUENCE [LARGE SCALE GENOMIC DNA]</scope>
</reference>
<dbReference type="OrthoDB" id="10012075at2759"/>
<keyword evidence="2" id="KW-1133">Transmembrane helix</keyword>
<dbReference type="SMART" id="SM00409">
    <property type="entry name" value="IG"/>
    <property type="match status" value="2"/>
</dbReference>
<dbReference type="Ensembl" id="ENSTNIT00000008560.1">
    <property type="protein sequence ID" value="ENSTNIP00000008393.1"/>
    <property type="gene ID" value="ENSTNIG00000005684.1"/>
</dbReference>
<feature type="transmembrane region" description="Helical" evidence="2">
    <location>
        <begin position="236"/>
        <end position="259"/>
    </location>
</feature>
<feature type="domain" description="Ig-like" evidence="4">
    <location>
        <begin position="139"/>
        <end position="218"/>
    </location>
</feature>
<evidence type="ECO:0000256" key="1">
    <source>
        <dbReference type="ARBA" id="ARBA00023319"/>
    </source>
</evidence>
<name>Q4SYE1_TETNG</name>
<sequence length="300" mass="33395">MKCVLPVVGLVLLVHGSFATLLIKGPTKPILEGQQFTVECLYSDSEFNISQVHLEMFSKYMNRWHPFYRRFWCRGYDTEIQKTSNSLVMSISQASSIYDGSYRCVSRAKNVTAPDNSSEVLAIKVQYMGQLSVTREGYSRYLGTSEELKVRAGDDVVLKCSTSASEPPIYTWNKNGSDWMLPSSKLTLMKVSSSDQGWYTCMAKHPSVGVLKKSRTISITVLSVDAPWYSTSNGQLMLMTSVAAAVLLVFIVSVSVFLCRRAKHAKIAKGPIDDHSQKKPIYRNSAESLLSTSADKQPLV</sequence>
<evidence type="ECO:0000259" key="4">
    <source>
        <dbReference type="PROSITE" id="PS50835"/>
    </source>
</evidence>
<evidence type="ECO:0000313" key="5">
    <source>
        <dbReference type="EMBL" id="CAF94341.1"/>
    </source>
</evidence>
<dbReference type="PROSITE" id="PS50835">
    <property type="entry name" value="IG_LIKE"/>
    <property type="match status" value="2"/>
</dbReference>
<dbReference type="KEGG" id="tng:GSTEN00010377G001"/>
<dbReference type="OMA" id="CLYTDSD"/>
<evidence type="ECO:0000313" key="7">
    <source>
        <dbReference type="Proteomes" id="UP000007303"/>
    </source>
</evidence>
<dbReference type="EMBL" id="CAAE01012087">
    <property type="protein sequence ID" value="CAF94341.1"/>
    <property type="molecule type" value="Genomic_DNA"/>
</dbReference>
<organism evidence="5">
    <name type="scientific">Tetraodon nigroviridis</name>
    <name type="common">Spotted green pufferfish</name>
    <name type="synonym">Chelonodon nigroviridis</name>
    <dbReference type="NCBI Taxonomy" id="99883"/>
    <lineage>
        <taxon>Eukaryota</taxon>
        <taxon>Metazoa</taxon>
        <taxon>Chordata</taxon>
        <taxon>Craniata</taxon>
        <taxon>Vertebrata</taxon>
        <taxon>Euteleostomi</taxon>
        <taxon>Actinopterygii</taxon>
        <taxon>Neopterygii</taxon>
        <taxon>Teleostei</taxon>
        <taxon>Neoteleostei</taxon>
        <taxon>Acanthomorphata</taxon>
        <taxon>Eupercaria</taxon>
        <taxon>Tetraodontiformes</taxon>
        <taxon>Tetradontoidea</taxon>
        <taxon>Tetraodontidae</taxon>
        <taxon>Tetraodon</taxon>
    </lineage>
</organism>
<dbReference type="SUPFAM" id="SSF48726">
    <property type="entry name" value="Immunoglobulin"/>
    <property type="match status" value="1"/>
</dbReference>
<dbReference type="Proteomes" id="UP000007303">
    <property type="component" value="Unassembled WGS sequence"/>
</dbReference>
<keyword evidence="2" id="KW-0812">Transmembrane</keyword>
<dbReference type="PANTHER" id="PTHR46013">
    <property type="entry name" value="VASCULAR CELL ADHESION MOLECULE 1"/>
    <property type="match status" value="1"/>
</dbReference>
<feature type="signal peptide" evidence="3">
    <location>
        <begin position="1"/>
        <end position="19"/>
    </location>
</feature>
<evidence type="ECO:0000256" key="3">
    <source>
        <dbReference type="SAM" id="SignalP"/>
    </source>
</evidence>
<dbReference type="InterPro" id="IPR003598">
    <property type="entry name" value="Ig_sub2"/>
</dbReference>